<name>A0A7M1LGZ5_9BACT</name>
<dbReference type="SUPFAM" id="SSF48239">
    <property type="entry name" value="Terpenoid cyclases/Protein prenyltransferases"/>
    <property type="match status" value="1"/>
</dbReference>
<dbReference type="InterPro" id="IPR001599">
    <property type="entry name" value="Macroglobln_a2"/>
</dbReference>
<dbReference type="OrthoDB" id="9767116at2"/>
<dbReference type="InterPro" id="IPR021868">
    <property type="entry name" value="Alpha_2_Macroglob_MG3"/>
</dbReference>
<evidence type="ECO:0000259" key="3">
    <source>
        <dbReference type="SMART" id="SM01359"/>
    </source>
</evidence>
<sequence>MRFFLAFILIFGSIFGFEINSVNVMKNKILFNISGESQTGLIVDDSFMDCQPKLDGVFHFEDYNSLVFYSYENLPTSTSFKCDLNGTKLNFKSDEFKVVKFENLSKDKFYISFNDLVDEIKNHIKLSDETLKFSVSRVDDSSFIIEVNNPNSIEYEIYISKNLSNLNGKTLKKDAKFNQNSVDAKHREYFSIDASLIKPISYPKKMLGFRLYFDRYLNPNNLFIQNDKVKNFFVIDSGYDETGYYTDIVSKEFLPKTEYKITLLEGFGTTYGEWAKVLDKKISFTFTTKDYQKEVYFIDEKPYISNKGGVFINSINVSKIKTMLSRVDDENLRYFLNFNSLDESFSEYKNRDFTLDSIPNVDINSTIKFENLEDGIYKFEIFYKDGDDLKSITKHLYFSDLAINSKVFDESIFVFVNRLSNNEPVSKAKITLFSDKNKILLQGETKNDGTFSFDKKDLLKYKPKSLLVEFQNERNFLIFNEKTSEFESSISYQKPKAFVYFASDIISPNTELNGVLIVKENFKSIKNLPIKIEIYDPQNSKIYDNSMLLDEFGTINLDIKDIFKLNGKYLLKAIFEDKVLSTKEFSVESFVAQNLKANAKFSKDIYKNSENLSLNLSANYLFGQNASNVSGNLNILINNSTFDKIDGYKFDDESIYNSPIFSHNTPILLDENGSSNFTIRPEFKTKLNSKLEVSLNFMVNDGGKSSSSYANSVIYPFSSIVGISKDGTNFKFISINPLTLKDANSTLKAKLFKQNWNYNFNEKGYLSWVSSDELIGEFDIQNSYLDLSNLAQNDYKLVVKDLNSTHESAITFSVGSSLAPTKSLNLATINLNKEFYKKGDTITANISSPLKDALFLITLEDKKVLDYKIIKTTNFSTQVKFKITDDFEGLYISAKALRISDTPSYLLPFKASNIAYVKKDNSNKKLDLELNLAQTSSSNQDIEVSVKTSPNSKIYLFAVDYGVLNIINQKNPDVFKFFDTIKQKSSTDYDIYNELTHFRANGKILSFGSGSEMMLKSLQKYLDPVQSKKMYIKKFSAISDENGTAKFKLNVDTNTKVRVDAIALNEQKISSVSKDIIIKDDVLAKMPNILYLLDGDELRLPVRIFNNTDENKTINLDINHSSNLKINSINQTLNLKPNSFETLNLEVSATKVGKANISILNQSLNFNILPSSSLNTKVINGILDTNKTINLEGDYKTAKLTVSNSPLAMFFNDKQKLINYPYGCTEQISSKLIALLYADQRHKDEYIQSGINEIISRQKQSGDFRYWDAQGAVDGYSSVYATHTLLTLKENGFDVPDMIIKKALNALKNRGVSDRLSDIYAIYLLSEQNLISDDKINILYDKKYYKKSFLNHYLMAVMLKNAKLDKELEIVKNEIKNYKFENFSPDFDSFGSEIRNLSFAMYLDEKHFGGKNEKLFDKILSLKDTISSTQDRAFVIMALEMLSSDKNASITAKNGNNFYYVKNGEILDLNLTSNTINLSPNNAKPYFSLVAYGYENLPLKHEFNDKAINLYREFVDLDGNLVNLDEIKLNDIVFAKIRLNSKAYYSDILVHQKAPSCLEIINKRVVQNLGDNFKDSINFSYVDISDSSITHFLEPFVDEVTFYVPFRATLKGSCILPEARAERMYDEKVNDYDLERKFIKVK</sequence>
<dbReference type="InterPro" id="IPR011625">
    <property type="entry name" value="A2M_N_BRD"/>
</dbReference>
<dbReference type="Pfam" id="PF07703">
    <property type="entry name" value="A2M_BRD"/>
    <property type="match status" value="1"/>
</dbReference>
<feature type="domain" description="Alpha-2-macroglobulin" evidence="4">
    <location>
        <begin position="1036"/>
        <end position="1118"/>
    </location>
</feature>
<evidence type="ECO:0008006" key="7">
    <source>
        <dbReference type="Google" id="ProtNLM"/>
    </source>
</evidence>
<dbReference type="InterPro" id="IPR008930">
    <property type="entry name" value="Terpenoid_cyclase/PrenylTrfase"/>
</dbReference>
<keyword evidence="1" id="KW-0732">Signal</keyword>
<dbReference type="Pfam" id="PF11974">
    <property type="entry name" value="bMG3"/>
    <property type="match status" value="1"/>
</dbReference>
<dbReference type="Proteomes" id="UP000594749">
    <property type="component" value="Chromosome"/>
</dbReference>
<evidence type="ECO:0000259" key="4">
    <source>
        <dbReference type="SMART" id="SM01360"/>
    </source>
</evidence>
<dbReference type="SMART" id="SM01359">
    <property type="entry name" value="A2M_N_2"/>
    <property type="match status" value="1"/>
</dbReference>
<dbReference type="Pfam" id="PF17973">
    <property type="entry name" value="bMG10"/>
    <property type="match status" value="1"/>
</dbReference>
<dbReference type="Gene3D" id="1.50.10.20">
    <property type="match status" value="1"/>
</dbReference>
<dbReference type="RefSeq" id="WP_025803472.1">
    <property type="nucleotide sequence ID" value="NZ_CP053842.1"/>
</dbReference>
<dbReference type="PANTHER" id="PTHR40094">
    <property type="entry name" value="ALPHA-2-MACROGLOBULIN HOMOLOG"/>
    <property type="match status" value="1"/>
</dbReference>
<keyword evidence="2" id="KW-0175">Coiled coil</keyword>
<protein>
    <recommendedName>
        <fullName evidence="7">Alpha-2-macroglobulin</fullName>
    </recommendedName>
</protein>
<dbReference type="InterPro" id="IPR041203">
    <property type="entry name" value="Bact_A2M_MG5"/>
</dbReference>
<organism evidence="5 6">
    <name type="scientific">Campylobacter corcagiensis</name>
    <dbReference type="NCBI Taxonomy" id="1448857"/>
    <lineage>
        <taxon>Bacteria</taxon>
        <taxon>Pseudomonadati</taxon>
        <taxon>Campylobacterota</taxon>
        <taxon>Epsilonproteobacteria</taxon>
        <taxon>Campylobacterales</taxon>
        <taxon>Campylobacteraceae</taxon>
        <taxon>Campylobacter</taxon>
    </lineage>
</organism>
<accession>A0A7M1LGZ5</accession>
<dbReference type="EMBL" id="CP063078">
    <property type="protein sequence ID" value="QOQ87116.1"/>
    <property type="molecule type" value="Genomic_DNA"/>
</dbReference>
<feature type="domain" description="Alpha-2-macroglobulin bait region" evidence="3">
    <location>
        <begin position="827"/>
        <end position="966"/>
    </location>
</feature>
<feature type="coiled-coil region" evidence="2">
    <location>
        <begin position="1354"/>
        <end position="1381"/>
    </location>
</feature>
<proteinExistence type="predicted"/>
<evidence type="ECO:0000313" key="6">
    <source>
        <dbReference type="Proteomes" id="UP000594749"/>
    </source>
</evidence>
<gene>
    <name evidence="5" type="ORF">IMC76_07845</name>
</gene>
<dbReference type="PANTHER" id="PTHR40094:SF1">
    <property type="entry name" value="UBIQUITIN DOMAIN-CONTAINING PROTEIN"/>
    <property type="match status" value="1"/>
</dbReference>
<dbReference type="Pfam" id="PF17972">
    <property type="entry name" value="bMG5"/>
    <property type="match status" value="1"/>
</dbReference>
<evidence type="ECO:0000256" key="2">
    <source>
        <dbReference type="SAM" id="Coils"/>
    </source>
</evidence>
<evidence type="ECO:0000256" key="1">
    <source>
        <dbReference type="ARBA" id="ARBA00022729"/>
    </source>
</evidence>
<dbReference type="SMART" id="SM01360">
    <property type="entry name" value="A2M"/>
    <property type="match status" value="1"/>
</dbReference>
<dbReference type="CDD" id="cd02891">
    <property type="entry name" value="A2M_like"/>
    <property type="match status" value="1"/>
</dbReference>
<keyword evidence="6" id="KW-1185">Reference proteome</keyword>
<reference evidence="5 6" key="1">
    <citation type="submission" date="2020-10" db="EMBL/GenBank/DDBJ databases">
        <title>Campylobacter and Helicobacter PacBio genomes.</title>
        <authorList>
            <person name="Lane C."/>
        </authorList>
    </citation>
    <scope>NUCLEOTIDE SEQUENCE [LARGE SCALE GENOMIC DNA]</scope>
    <source>
        <strain evidence="5 6">2016D-0077</strain>
    </source>
</reference>
<evidence type="ECO:0000313" key="5">
    <source>
        <dbReference type="EMBL" id="QOQ87116.1"/>
    </source>
</evidence>
<dbReference type="InterPro" id="IPR051802">
    <property type="entry name" value="YfhM-like"/>
</dbReference>
<dbReference type="InterPro" id="IPR041246">
    <property type="entry name" value="Bact_MG10"/>
</dbReference>
<dbReference type="GO" id="GO:0004866">
    <property type="term" value="F:endopeptidase inhibitor activity"/>
    <property type="evidence" value="ECO:0007669"/>
    <property type="project" value="InterPro"/>
</dbReference>